<feature type="compositionally biased region" description="Low complexity" evidence="2">
    <location>
        <begin position="375"/>
        <end position="396"/>
    </location>
</feature>
<keyword evidence="3" id="KW-1185">Reference proteome</keyword>
<dbReference type="Proteomes" id="UP000887540">
    <property type="component" value="Unplaced"/>
</dbReference>
<dbReference type="WBParaSite" id="ACRNAN_scaffold5597.g24484.t1">
    <property type="protein sequence ID" value="ACRNAN_scaffold5597.g24484.t1"/>
    <property type="gene ID" value="ACRNAN_scaffold5597.g24484"/>
</dbReference>
<name>A0A914E3T2_9BILA</name>
<reference evidence="4" key="1">
    <citation type="submission" date="2022-11" db="UniProtKB">
        <authorList>
            <consortium name="WormBaseParasite"/>
        </authorList>
    </citation>
    <scope>IDENTIFICATION</scope>
</reference>
<accession>A0A914E3T2</accession>
<protein>
    <submittedName>
        <fullName evidence="4">Uncharacterized protein</fullName>
    </submittedName>
</protein>
<feature type="region of interest" description="Disordered" evidence="2">
    <location>
        <begin position="175"/>
        <end position="302"/>
    </location>
</feature>
<dbReference type="PANTHER" id="PTHR46706:SF12">
    <property type="entry name" value="PROTEIN QUA-1-RELATED"/>
    <property type="match status" value="1"/>
</dbReference>
<feature type="compositionally biased region" description="Basic and acidic residues" evidence="2">
    <location>
        <begin position="175"/>
        <end position="200"/>
    </location>
</feature>
<evidence type="ECO:0000256" key="1">
    <source>
        <dbReference type="ARBA" id="ARBA00022473"/>
    </source>
</evidence>
<dbReference type="InterPro" id="IPR052140">
    <property type="entry name" value="Dev_Signal_Hedgehog-like"/>
</dbReference>
<evidence type="ECO:0000313" key="4">
    <source>
        <dbReference type="WBParaSite" id="ACRNAN_scaffold5597.g24484.t1"/>
    </source>
</evidence>
<feature type="compositionally biased region" description="Basic and acidic residues" evidence="2">
    <location>
        <begin position="266"/>
        <end position="278"/>
    </location>
</feature>
<evidence type="ECO:0000313" key="3">
    <source>
        <dbReference type="Proteomes" id="UP000887540"/>
    </source>
</evidence>
<organism evidence="3 4">
    <name type="scientific">Acrobeloides nanus</name>
    <dbReference type="NCBI Taxonomy" id="290746"/>
    <lineage>
        <taxon>Eukaryota</taxon>
        <taxon>Metazoa</taxon>
        <taxon>Ecdysozoa</taxon>
        <taxon>Nematoda</taxon>
        <taxon>Chromadorea</taxon>
        <taxon>Rhabditida</taxon>
        <taxon>Tylenchina</taxon>
        <taxon>Cephalobomorpha</taxon>
        <taxon>Cephaloboidea</taxon>
        <taxon>Cephalobidae</taxon>
        <taxon>Acrobeloides</taxon>
    </lineage>
</organism>
<keyword evidence="1" id="KW-0217">Developmental protein</keyword>
<dbReference type="AlphaFoldDB" id="A0A914E3T2"/>
<feature type="compositionally biased region" description="Basic residues" evidence="2">
    <location>
        <begin position="279"/>
        <end position="288"/>
    </location>
</feature>
<dbReference type="PANTHER" id="PTHR46706">
    <property type="entry name" value="PROTEIN QUA-1-RELATED"/>
    <property type="match status" value="1"/>
</dbReference>
<sequence length="396" mass="44836">MPSCLIHPEKFEEDIEFLTDEKGRLDGYFRDGDRGLKRYRHKDAPRFEVNCTGSYEALACSKDQWVGGIEYVNHNRQPLVLHCCSYEGLRLSQEVGMTTIGPGEALTAGEVVRNGRQISFDVIANVKKVVNDGQIFYEVAIKRMNCLPDPPEPEVSLKDGVSIKDGVSSEIMKILENKKKEPSHDKETDNNSKDIPKPPEPEISLDDGVSSEILKAFENKKTEPSHAKETENNPKLMPKPQEPEIPYDEDVPGEILKVLGKNSKPNQEKKSDKDLKHIEKSKKNKQIRKYPPSQLLPESVPTTIKPQEEQAQIEKIVEPNQKIEMPRIIIKKLPNTLLMNPKQQAAPVLQVSQTINNPQLEQVQKPIQLPQAYEQVPQQSQPVVKQQVPEPRQSTQ</sequence>
<evidence type="ECO:0000256" key="2">
    <source>
        <dbReference type="SAM" id="MobiDB-lite"/>
    </source>
</evidence>
<proteinExistence type="predicted"/>
<feature type="compositionally biased region" description="Basic and acidic residues" evidence="2">
    <location>
        <begin position="215"/>
        <end position="232"/>
    </location>
</feature>
<feature type="region of interest" description="Disordered" evidence="2">
    <location>
        <begin position="372"/>
        <end position="396"/>
    </location>
</feature>